<dbReference type="EC" id="2.7.11.1" evidence="2"/>
<evidence type="ECO:0000256" key="6">
    <source>
        <dbReference type="ARBA" id="ARBA00048679"/>
    </source>
</evidence>
<evidence type="ECO:0000256" key="3">
    <source>
        <dbReference type="ARBA" id="ARBA00022729"/>
    </source>
</evidence>
<evidence type="ECO:0000256" key="1">
    <source>
        <dbReference type="ARBA" id="ARBA00004167"/>
    </source>
</evidence>
<reference evidence="10" key="1">
    <citation type="submission" date="2015-10" db="EMBL/GenBank/DDBJ databases">
        <authorList>
            <person name="Martinez-Garcia P.J."/>
            <person name="Crepeau M.W."/>
            <person name="Puiu D."/>
            <person name="Gonzalez-Ibeas D."/>
            <person name="Whalen J."/>
            <person name="Stevens K."/>
            <person name="Paul R."/>
            <person name="Butterfield T."/>
            <person name="Britton M."/>
            <person name="Reagan R."/>
            <person name="Chakraborty S."/>
            <person name="Walawage S.L."/>
            <person name="Vasquez-Gross H.A."/>
            <person name="Cardeno C."/>
            <person name="Famula R."/>
            <person name="Pratt K."/>
            <person name="Kuruganti S."/>
            <person name="Aradhya M.K."/>
            <person name="Leslie C.A."/>
            <person name="Dandekar A.M."/>
            <person name="Salzberg S.L."/>
            <person name="Wegrzyn J.L."/>
            <person name="Langley C.H."/>
            <person name="Neale D.B."/>
        </authorList>
    </citation>
    <scope>NUCLEOTIDE SEQUENCE</scope>
    <source>
        <tissue evidence="10">Leaves</tissue>
    </source>
</reference>
<accession>A0A833Y8R3</accession>
<keyword evidence="3 7" id="KW-0732">Signal</keyword>
<dbReference type="EMBL" id="LIHL02000001">
    <property type="protein sequence ID" value="KAF5480869.1"/>
    <property type="molecule type" value="Genomic_DNA"/>
</dbReference>
<protein>
    <recommendedName>
        <fullName evidence="2">non-specific serine/threonine protein kinase</fullName>
        <ecNumber evidence="2">2.7.11.1</ecNumber>
    </recommendedName>
</protein>
<name>A0A833Y8R3_JUGRE</name>
<evidence type="ECO:0000259" key="8">
    <source>
        <dbReference type="Pfam" id="PF13947"/>
    </source>
</evidence>
<reference evidence="10" key="2">
    <citation type="submission" date="2020-03" db="EMBL/GenBank/DDBJ databases">
        <title>Walnut 2.0.</title>
        <authorList>
            <person name="Marrano A."/>
            <person name="Britton M."/>
            <person name="Zimin A.V."/>
            <person name="Zaini P.A."/>
            <person name="Workman R."/>
            <person name="Puiu D."/>
            <person name="Bianco L."/>
            <person name="Allen B.J."/>
            <person name="Troggio M."/>
            <person name="Leslie C.A."/>
            <person name="Timp W."/>
            <person name="Dendekar A."/>
            <person name="Salzberg S.L."/>
            <person name="Neale D.B."/>
        </authorList>
    </citation>
    <scope>NUCLEOTIDE SEQUENCE</scope>
    <source>
        <tissue evidence="10">Leaves</tissue>
    </source>
</reference>
<feature type="domain" description="Wall-associated receptor kinase C-terminal" evidence="9">
    <location>
        <begin position="244"/>
        <end position="275"/>
    </location>
</feature>
<proteinExistence type="predicted"/>
<feature type="domain" description="Wall-associated receptor kinase galacturonan-binding" evidence="8">
    <location>
        <begin position="44"/>
        <end position="104"/>
    </location>
</feature>
<evidence type="ECO:0000256" key="4">
    <source>
        <dbReference type="ARBA" id="ARBA00023180"/>
    </source>
</evidence>
<evidence type="ECO:0000259" key="9">
    <source>
        <dbReference type="Pfam" id="PF14380"/>
    </source>
</evidence>
<gene>
    <name evidence="10" type="ORF">F2P56_001578</name>
</gene>
<dbReference type="Pfam" id="PF13947">
    <property type="entry name" value="GUB_WAK_bind"/>
    <property type="match status" value="1"/>
</dbReference>
<comment type="subcellular location">
    <subcellularLocation>
        <location evidence="1">Membrane</location>
        <topology evidence="1">Single-pass membrane protein</topology>
    </subcellularLocation>
</comment>
<evidence type="ECO:0000256" key="7">
    <source>
        <dbReference type="SAM" id="SignalP"/>
    </source>
</evidence>
<dbReference type="Pfam" id="PF14380">
    <property type="entry name" value="WAK_assoc"/>
    <property type="match status" value="1"/>
</dbReference>
<evidence type="ECO:0000256" key="5">
    <source>
        <dbReference type="ARBA" id="ARBA00047899"/>
    </source>
</evidence>
<dbReference type="InterPro" id="IPR025287">
    <property type="entry name" value="WAK_GUB"/>
</dbReference>
<comment type="catalytic activity">
    <reaction evidence="6">
        <text>L-seryl-[protein] + ATP = O-phospho-L-seryl-[protein] + ADP + H(+)</text>
        <dbReference type="Rhea" id="RHEA:17989"/>
        <dbReference type="Rhea" id="RHEA-COMP:9863"/>
        <dbReference type="Rhea" id="RHEA-COMP:11604"/>
        <dbReference type="ChEBI" id="CHEBI:15378"/>
        <dbReference type="ChEBI" id="CHEBI:29999"/>
        <dbReference type="ChEBI" id="CHEBI:30616"/>
        <dbReference type="ChEBI" id="CHEBI:83421"/>
        <dbReference type="ChEBI" id="CHEBI:456216"/>
        <dbReference type="EC" id="2.7.11.1"/>
    </reaction>
</comment>
<dbReference type="PANTHER" id="PTHR33355">
    <property type="entry name" value="WALL-ASSOCIATED RECEPTOR KINASE CARBOXY-TERMINAL PROTEIN-RELATED"/>
    <property type="match status" value="1"/>
</dbReference>
<comment type="catalytic activity">
    <reaction evidence="5">
        <text>L-threonyl-[protein] + ATP = O-phospho-L-threonyl-[protein] + ADP + H(+)</text>
        <dbReference type="Rhea" id="RHEA:46608"/>
        <dbReference type="Rhea" id="RHEA-COMP:11060"/>
        <dbReference type="Rhea" id="RHEA-COMP:11605"/>
        <dbReference type="ChEBI" id="CHEBI:15378"/>
        <dbReference type="ChEBI" id="CHEBI:30013"/>
        <dbReference type="ChEBI" id="CHEBI:30616"/>
        <dbReference type="ChEBI" id="CHEBI:61977"/>
        <dbReference type="ChEBI" id="CHEBI:456216"/>
        <dbReference type="EC" id="2.7.11.1"/>
    </reaction>
</comment>
<dbReference type="PANTHER" id="PTHR33355:SF1">
    <property type="entry name" value="WALL-ASSOCIATED RECEPTOR KINASE-LIKE 15"/>
    <property type="match status" value="1"/>
</dbReference>
<sequence length="320" mass="34307">PLSCERGPDQTEQVMGHPLSFILFHLLPVILFTAQITLAPDPVCKGTCGSVQVKYPFGTGTGCGSPRFQPYVTCKSDEDQLVFTTHTGSYPITSISYTTSTLIISPSDMSTCISMRQCSSILGVDWASPFQLGPSTFILISCTPPTSSLTLKGTPICDPSYSHLCASLYTCPAVLSLGLPLFPPTNSCCVYSPANLNGKGELDLRKLKCEGYASVLSLGMYPTDPSQWQYGVALKYVNGVLDSNIIDTKCNACEMSGGVCGYAPPSNSFVCICKNGYNTSMDCNNNYGQGQLGIFWSTASLPTGELWFGFLAGLIFCLFT</sequence>
<organism evidence="10 11">
    <name type="scientific">Juglans regia</name>
    <name type="common">English walnut</name>
    <dbReference type="NCBI Taxonomy" id="51240"/>
    <lineage>
        <taxon>Eukaryota</taxon>
        <taxon>Viridiplantae</taxon>
        <taxon>Streptophyta</taxon>
        <taxon>Embryophyta</taxon>
        <taxon>Tracheophyta</taxon>
        <taxon>Spermatophyta</taxon>
        <taxon>Magnoliopsida</taxon>
        <taxon>eudicotyledons</taxon>
        <taxon>Gunneridae</taxon>
        <taxon>Pentapetalae</taxon>
        <taxon>rosids</taxon>
        <taxon>fabids</taxon>
        <taxon>Fagales</taxon>
        <taxon>Juglandaceae</taxon>
        <taxon>Juglans</taxon>
    </lineage>
</organism>
<keyword evidence="4" id="KW-0325">Glycoprotein</keyword>
<feature type="non-terminal residue" evidence="10">
    <location>
        <position position="320"/>
    </location>
</feature>
<dbReference type="GO" id="GO:0030247">
    <property type="term" value="F:polysaccharide binding"/>
    <property type="evidence" value="ECO:0007669"/>
    <property type="project" value="InterPro"/>
</dbReference>
<dbReference type="Gramene" id="Jr01_17030_p1">
    <property type="protein sequence ID" value="cds.Jr01_17030_p1"/>
    <property type="gene ID" value="Jr01_17030"/>
</dbReference>
<comment type="caution">
    <text evidence="10">The sequence shown here is derived from an EMBL/GenBank/DDBJ whole genome shotgun (WGS) entry which is preliminary data.</text>
</comment>
<evidence type="ECO:0000256" key="2">
    <source>
        <dbReference type="ARBA" id="ARBA00012513"/>
    </source>
</evidence>
<dbReference type="InterPro" id="IPR032872">
    <property type="entry name" value="WAK_assoc_C"/>
</dbReference>
<evidence type="ECO:0000313" key="10">
    <source>
        <dbReference type="EMBL" id="KAF5480869.1"/>
    </source>
</evidence>
<feature type="chain" id="PRO_5032569181" description="non-specific serine/threonine protein kinase" evidence="7">
    <location>
        <begin position="40"/>
        <end position="320"/>
    </location>
</feature>
<dbReference type="GO" id="GO:0004674">
    <property type="term" value="F:protein serine/threonine kinase activity"/>
    <property type="evidence" value="ECO:0007669"/>
    <property type="project" value="UniProtKB-EC"/>
</dbReference>
<dbReference type="AlphaFoldDB" id="A0A833Y8R3"/>
<dbReference type="Proteomes" id="UP000619265">
    <property type="component" value="Unassembled WGS sequence"/>
</dbReference>
<dbReference type="GO" id="GO:0016020">
    <property type="term" value="C:membrane"/>
    <property type="evidence" value="ECO:0007669"/>
    <property type="project" value="UniProtKB-SubCell"/>
</dbReference>
<feature type="signal peptide" evidence="7">
    <location>
        <begin position="1"/>
        <end position="39"/>
    </location>
</feature>
<evidence type="ECO:0000313" key="11">
    <source>
        <dbReference type="Proteomes" id="UP000619265"/>
    </source>
</evidence>